<sequence length="109" mass="12038">MNTNYLKTDWSFKGIFGTFDRASLQRGYQVYQEVCSGCHSVQHLSYRNLSEKGGPEFSIEEAKAIAAQFEVEDGPNSDGEMFMRPGRLSDTFVKPYPNVEASTAANGGA</sequence>
<dbReference type="EMBL" id="UINC01121234">
    <property type="protein sequence ID" value="SVC96251.1"/>
    <property type="molecule type" value="Genomic_DNA"/>
</dbReference>
<dbReference type="PANTHER" id="PTHR10266">
    <property type="entry name" value="CYTOCHROME C1"/>
    <property type="match status" value="1"/>
</dbReference>
<dbReference type="GO" id="GO:0016020">
    <property type="term" value="C:membrane"/>
    <property type="evidence" value="ECO:0007669"/>
    <property type="project" value="UniProtKB-SubCell"/>
</dbReference>
<evidence type="ECO:0000256" key="7">
    <source>
        <dbReference type="ARBA" id="ARBA00023136"/>
    </source>
</evidence>
<keyword evidence="3" id="KW-0812">Transmembrane</keyword>
<feature type="domain" description="Cytochrome c" evidence="8">
    <location>
        <begin position="22"/>
        <end position="109"/>
    </location>
</feature>
<proteinExistence type="predicted"/>
<keyword evidence="5" id="KW-1133">Transmembrane helix</keyword>
<dbReference type="Gene3D" id="1.10.760.10">
    <property type="entry name" value="Cytochrome c-like domain"/>
    <property type="match status" value="1"/>
</dbReference>
<dbReference type="InterPro" id="IPR009056">
    <property type="entry name" value="Cyt_c-like_dom"/>
</dbReference>
<evidence type="ECO:0000259" key="8">
    <source>
        <dbReference type="PROSITE" id="PS51007"/>
    </source>
</evidence>
<keyword evidence="2" id="KW-0349">Heme</keyword>
<feature type="non-terminal residue" evidence="9">
    <location>
        <position position="109"/>
    </location>
</feature>
<keyword evidence="7" id="KW-0472">Membrane</keyword>
<dbReference type="GO" id="GO:0046872">
    <property type="term" value="F:metal ion binding"/>
    <property type="evidence" value="ECO:0007669"/>
    <property type="project" value="UniProtKB-KW"/>
</dbReference>
<name>A0A382RI06_9ZZZZ</name>
<protein>
    <recommendedName>
        <fullName evidence="8">Cytochrome c domain-containing protein</fullName>
    </recommendedName>
</protein>
<dbReference type="GO" id="GO:0005739">
    <property type="term" value="C:mitochondrion"/>
    <property type="evidence" value="ECO:0007669"/>
    <property type="project" value="GOC"/>
</dbReference>
<dbReference type="PRINTS" id="PR00603">
    <property type="entry name" value="CYTOCHROMEC1"/>
</dbReference>
<keyword evidence="4" id="KW-0479">Metal-binding</keyword>
<accession>A0A382RI06</accession>
<dbReference type="InterPro" id="IPR002326">
    <property type="entry name" value="Cyt_c1"/>
</dbReference>
<dbReference type="GO" id="GO:0009055">
    <property type="term" value="F:electron transfer activity"/>
    <property type="evidence" value="ECO:0007669"/>
    <property type="project" value="InterPro"/>
</dbReference>
<dbReference type="PROSITE" id="PS51007">
    <property type="entry name" value="CYTC"/>
    <property type="match status" value="1"/>
</dbReference>
<dbReference type="InterPro" id="IPR036909">
    <property type="entry name" value="Cyt_c-like_dom_sf"/>
</dbReference>
<dbReference type="AlphaFoldDB" id="A0A382RI06"/>
<evidence type="ECO:0000256" key="6">
    <source>
        <dbReference type="ARBA" id="ARBA00023004"/>
    </source>
</evidence>
<evidence type="ECO:0000256" key="2">
    <source>
        <dbReference type="ARBA" id="ARBA00022617"/>
    </source>
</evidence>
<keyword evidence="6" id="KW-0408">Iron</keyword>
<evidence type="ECO:0000256" key="4">
    <source>
        <dbReference type="ARBA" id="ARBA00022723"/>
    </source>
</evidence>
<dbReference type="GO" id="GO:0020037">
    <property type="term" value="F:heme binding"/>
    <property type="evidence" value="ECO:0007669"/>
    <property type="project" value="InterPro"/>
</dbReference>
<evidence type="ECO:0000313" key="9">
    <source>
        <dbReference type="EMBL" id="SVC96251.1"/>
    </source>
</evidence>
<evidence type="ECO:0000256" key="1">
    <source>
        <dbReference type="ARBA" id="ARBA00004370"/>
    </source>
</evidence>
<dbReference type="Pfam" id="PF02167">
    <property type="entry name" value="Cytochrom_C1"/>
    <property type="match status" value="1"/>
</dbReference>
<organism evidence="9">
    <name type="scientific">marine metagenome</name>
    <dbReference type="NCBI Taxonomy" id="408172"/>
    <lineage>
        <taxon>unclassified sequences</taxon>
        <taxon>metagenomes</taxon>
        <taxon>ecological metagenomes</taxon>
    </lineage>
</organism>
<comment type="subcellular location">
    <subcellularLocation>
        <location evidence="1">Membrane</location>
    </subcellularLocation>
</comment>
<dbReference type="GO" id="GO:0006122">
    <property type="term" value="P:mitochondrial electron transport, ubiquinol to cytochrome c"/>
    <property type="evidence" value="ECO:0007669"/>
    <property type="project" value="TreeGrafter"/>
</dbReference>
<gene>
    <name evidence="9" type="ORF">METZ01_LOCUS349105</name>
</gene>
<dbReference type="PANTHER" id="PTHR10266:SF3">
    <property type="entry name" value="CYTOCHROME C1, HEME PROTEIN, MITOCHONDRIAL"/>
    <property type="match status" value="1"/>
</dbReference>
<dbReference type="SUPFAM" id="SSF46626">
    <property type="entry name" value="Cytochrome c"/>
    <property type="match status" value="1"/>
</dbReference>
<reference evidence="9" key="1">
    <citation type="submission" date="2018-05" db="EMBL/GenBank/DDBJ databases">
        <authorList>
            <person name="Lanie J.A."/>
            <person name="Ng W.-L."/>
            <person name="Kazmierczak K.M."/>
            <person name="Andrzejewski T.M."/>
            <person name="Davidsen T.M."/>
            <person name="Wayne K.J."/>
            <person name="Tettelin H."/>
            <person name="Glass J.I."/>
            <person name="Rusch D."/>
            <person name="Podicherti R."/>
            <person name="Tsui H.-C.T."/>
            <person name="Winkler M.E."/>
        </authorList>
    </citation>
    <scope>NUCLEOTIDE SEQUENCE</scope>
</reference>
<evidence type="ECO:0000256" key="5">
    <source>
        <dbReference type="ARBA" id="ARBA00022989"/>
    </source>
</evidence>
<evidence type="ECO:0000256" key="3">
    <source>
        <dbReference type="ARBA" id="ARBA00022692"/>
    </source>
</evidence>